<dbReference type="GO" id="GO:0033573">
    <property type="term" value="C:high-affinity iron permease complex"/>
    <property type="evidence" value="ECO:0007669"/>
    <property type="project" value="InterPro"/>
</dbReference>
<evidence type="ECO:0000256" key="4">
    <source>
        <dbReference type="ARBA" id="ARBA00022692"/>
    </source>
</evidence>
<dbReference type="GO" id="GO:0015093">
    <property type="term" value="F:ferrous iron transmembrane transporter activity"/>
    <property type="evidence" value="ECO:0007669"/>
    <property type="project" value="TreeGrafter"/>
</dbReference>
<feature type="transmembrane region" description="Helical" evidence="8">
    <location>
        <begin position="192"/>
        <end position="218"/>
    </location>
</feature>
<dbReference type="Pfam" id="PF03239">
    <property type="entry name" value="FTR1"/>
    <property type="match status" value="1"/>
</dbReference>
<keyword evidence="3" id="KW-0813">Transport</keyword>
<feature type="transmembrane region" description="Helical" evidence="8">
    <location>
        <begin position="224"/>
        <end position="244"/>
    </location>
</feature>
<keyword evidence="3" id="KW-0410">Iron transport</keyword>
<comment type="similarity">
    <text evidence="2">Belongs to the oxidase-dependent Fe transporter (OFeT) (TC 9.A.10.1) family.</text>
</comment>
<feature type="transmembrane region" description="Helical" evidence="8">
    <location>
        <begin position="338"/>
        <end position="356"/>
    </location>
</feature>
<evidence type="ECO:0000256" key="5">
    <source>
        <dbReference type="ARBA" id="ARBA00022989"/>
    </source>
</evidence>
<feature type="transmembrane region" description="Helical" evidence="8">
    <location>
        <begin position="251"/>
        <end position="272"/>
    </location>
</feature>
<feature type="transmembrane region" description="Helical" evidence="8">
    <location>
        <begin position="82"/>
        <end position="108"/>
    </location>
</feature>
<evidence type="ECO:0000256" key="1">
    <source>
        <dbReference type="ARBA" id="ARBA00004141"/>
    </source>
</evidence>
<comment type="caution">
    <text evidence="9">The sequence shown here is derived from an EMBL/GenBank/DDBJ whole genome shotgun (WGS) entry which is preliminary data.</text>
</comment>
<keyword evidence="4 8" id="KW-0812">Transmembrane</keyword>
<feature type="compositionally biased region" description="Polar residues" evidence="7">
    <location>
        <begin position="389"/>
        <end position="403"/>
    </location>
</feature>
<keyword evidence="5 8" id="KW-1133">Transmembrane helix</keyword>
<feature type="transmembrane region" description="Helical" evidence="8">
    <location>
        <begin position="6"/>
        <end position="32"/>
    </location>
</feature>
<keyword evidence="10" id="KW-1185">Reference proteome</keyword>
<keyword evidence="3" id="KW-0408">Iron</keyword>
<gene>
    <name evidence="9" type="primary">FTR1_1</name>
    <name evidence="9" type="ORF">VNI00_011486</name>
</gene>
<feature type="region of interest" description="Disordered" evidence="7">
    <location>
        <begin position="45"/>
        <end position="69"/>
    </location>
</feature>
<feature type="transmembrane region" description="Helical" evidence="8">
    <location>
        <begin position="120"/>
        <end position="141"/>
    </location>
</feature>
<evidence type="ECO:0000256" key="3">
    <source>
        <dbReference type="ARBA" id="ARBA00022496"/>
    </source>
</evidence>
<comment type="subcellular location">
    <subcellularLocation>
        <location evidence="1">Membrane</location>
        <topology evidence="1">Multi-pass membrane protein</topology>
    </subcellularLocation>
</comment>
<evidence type="ECO:0000256" key="7">
    <source>
        <dbReference type="SAM" id="MobiDB-lite"/>
    </source>
</evidence>
<dbReference type="Proteomes" id="UP001383192">
    <property type="component" value="Unassembled WGS sequence"/>
</dbReference>
<evidence type="ECO:0000256" key="6">
    <source>
        <dbReference type="ARBA" id="ARBA00023136"/>
    </source>
</evidence>
<evidence type="ECO:0000256" key="8">
    <source>
        <dbReference type="SAM" id="Phobius"/>
    </source>
</evidence>
<dbReference type="PANTHER" id="PTHR31632:SF2">
    <property type="entry name" value="PLASMA MEMBRANE IRON PERMEASE"/>
    <property type="match status" value="1"/>
</dbReference>
<keyword evidence="6 8" id="KW-0472">Membrane</keyword>
<keyword evidence="3" id="KW-0406">Ion transport</keyword>
<proteinExistence type="inferred from homology"/>
<evidence type="ECO:0000256" key="2">
    <source>
        <dbReference type="ARBA" id="ARBA00008333"/>
    </source>
</evidence>
<feature type="region of interest" description="Disordered" evidence="7">
    <location>
        <begin position="372"/>
        <end position="409"/>
    </location>
</feature>
<reference evidence="9 10" key="1">
    <citation type="submission" date="2024-01" db="EMBL/GenBank/DDBJ databases">
        <title>A draft genome for a cacao thread blight-causing isolate of Paramarasmius palmivorus.</title>
        <authorList>
            <person name="Baruah I.K."/>
            <person name="Bukari Y."/>
            <person name="Amoako-Attah I."/>
            <person name="Meinhardt L.W."/>
            <person name="Bailey B.A."/>
            <person name="Cohen S.P."/>
        </authorList>
    </citation>
    <scope>NUCLEOTIDE SEQUENCE [LARGE SCALE GENOMIC DNA]</scope>
    <source>
        <strain evidence="9 10">GH-12</strain>
    </source>
</reference>
<feature type="compositionally biased region" description="Basic and acidic residues" evidence="7">
    <location>
        <begin position="379"/>
        <end position="388"/>
    </location>
</feature>
<dbReference type="PANTHER" id="PTHR31632">
    <property type="entry name" value="IRON TRANSPORTER FTH1"/>
    <property type="match status" value="1"/>
</dbReference>
<organism evidence="9 10">
    <name type="scientific">Paramarasmius palmivorus</name>
    <dbReference type="NCBI Taxonomy" id="297713"/>
    <lineage>
        <taxon>Eukaryota</taxon>
        <taxon>Fungi</taxon>
        <taxon>Dikarya</taxon>
        <taxon>Basidiomycota</taxon>
        <taxon>Agaricomycotina</taxon>
        <taxon>Agaricomycetes</taxon>
        <taxon>Agaricomycetidae</taxon>
        <taxon>Agaricales</taxon>
        <taxon>Marasmiineae</taxon>
        <taxon>Marasmiaceae</taxon>
        <taxon>Paramarasmius</taxon>
    </lineage>
</organism>
<dbReference type="AlphaFoldDB" id="A0AAW0CE71"/>
<evidence type="ECO:0000313" key="9">
    <source>
        <dbReference type="EMBL" id="KAK7036553.1"/>
    </source>
</evidence>
<name>A0AAW0CE71_9AGAR</name>
<protein>
    <submittedName>
        <fullName evidence="9">High-affinity iron permease</fullName>
    </submittedName>
</protein>
<evidence type="ECO:0000313" key="10">
    <source>
        <dbReference type="Proteomes" id="UP001383192"/>
    </source>
</evidence>
<sequence length="409" mass="45237">MAKSLFSVPIFFIVFRETLEAAIIVSVLLGLAEQIVQDDPARIAGTRSTSSRAQDPKEPTSSTEQESNDDVQRRRLIRKLRWNILLGAAIGLFIALAIGAAFIAVWFTQAANLWEKSEELWEGIFELIASIVIFAMGITMLKLDRGKDSQQFFASDKLTINMIIAKAKWRLKLQRAFDDNITADNQGKTGKWVLFILPLITVLREGIEAVVFVGGVSLGEPATAIPIATIVGIICGFICGYLIYQFASRTTLTIFLVVMTNFLLLIGAGLFARSIASFEKNAFNHLLGPHIDDIEGDGPGTFQVQGNVWHLECCDDSGWSVFGAIFGWTSNATIGRTLAYPLYWICVVIALVYLKFREGRTTLFGYESSTGARRRMRRQEKAAVRSEQEGQSNDTESGATEESPTVEVK</sequence>
<accession>A0AAW0CE71</accession>
<dbReference type="EMBL" id="JAYKXP010000050">
    <property type="protein sequence ID" value="KAK7036553.1"/>
    <property type="molecule type" value="Genomic_DNA"/>
</dbReference>
<dbReference type="InterPro" id="IPR004923">
    <property type="entry name" value="FTR1/Fip1/EfeU"/>
</dbReference>
<feature type="compositionally biased region" description="Polar residues" evidence="7">
    <location>
        <begin position="46"/>
        <end position="65"/>
    </location>
</feature>